<evidence type="ECO:0000313" key="3">
    <source>
        <dbReference type="Proteomes" id="UP000030688"/>
    </source>
</evidence>
<keyword evidence="1" id="KW-1133">Transmembrane helix</keyword>
<protein>
    <submittedName>
        <fullName evidence="2">Uncharacterized protein</fullName>
    </submittedName>
</protein>
<keyword evidence="1" id="KW-0812">Transmembrane</keyword>
<evidence type="ECO:0000313" key="2">
    <source>
        <dbReference type="EMBL" id="EUR74269.1"/>
    </source>
</evidence>
<proteinExistence type="predicted"/>
<organism evidence="2 3">
    <name type="scientific">Plasmodium falciparum (isolate 7G8)</name>
    <dbReference type="NCBI Taxonomy" id="57266"/>
    <lineage>
        <taxon>Eukaryota</taxon>
        <taxon>Sar</taxon>
        <taxon>Alveolata</taxon>
        <taxon>Apicomplexa</taxon>
        <taxon>Aconoidasida</taxon>
        <taxon>Haemosporida</taxon>
        <taxon>Plasmodiidae</taxon>
        <taxon>Plasmodium</taxon>
        <taxon>Plasmodium (Laverania)</taxon>
    </lineage>
</organism>
<feature type="transmembrane region" description="Helical" evidence="1">
    <location>
        <begin position="78"/>
        <end position="99"/>
    </location>
</feature>
<dbReference type="EMBL" id="KE123601">
    <property type="protein sequence ID" value="EUR74269.1"/>
    <property type="molecule type" value="Genomic_DNA"/>
</dbReference>
<keyword evidence="1" id="KW-0472">Membrane</keyword>
<sequence>MDGNKLKEVCILLNSKNEKKIQRGIKRLFRLIKKNDFKNTYNIEKNIYDVDIVIENNYLDIVIYCLSLNVEKTKSSKLGYYINFDFIEIIFYTLSWVLFHKFKDCCFYIDNEENKKVQIKENEENFKKNISFLNLGNFFYDNVHFLEIIILNNFHHNRVKFN</sequence>
<gene>
    <name evidence="2" type="ORF">PFBG_01627</name>
</gene>
<accession>W7FIE3</accession>
<name>W7FIE3_PLAF8</name>
<dbReference type="Proteomes" id="UP000030688">
    <property type="component" value="Unassembled WGS sequence"/>
</dbReference>
<evidence type="ECO:0000256" key="1">
    <source>
        <dbReference type="SAM" id="Phobius"/>
    </source>
</evidence>
<reference evidence="2 3" key="2">
    <citation type="submission" date="2013-02" db="EMBL/GenBank/DDBJ databases">
        <title>The Genome Sequence of Plasmodium falciparum 7G8.</title>
        <authorList>
            <consortium name="The Broad Institute Genome Sequencing Platform"/>
            <consortium name="The Broad Institute Genome Sequencing Center for Infectious Disease"/>
            <person name="Neafsey D."/>
            <person name="Cheeseman I."/>
            <person name="Volkman S."/>
            <person name="Adams J."/>
            <person name="Walker B."/>
            <person name="Young S.K."/>
            <person name="Zeng Q."/>
            <person name="Gargeya S."/>
            <person name="Fitzgerald M."/>
            <person name="Haas B."/>
            <person name="Abouelleil A."/>
            <person name="Alvarado L."/>
            <person name="Arachchi H.M."/>
            <person name="Berlin A.M."/>
            <person name="Chapman S.B."/>
            <person name="Dewar J."/>
            <person name="Goldberg J."/>
            <person name="Griggs A."/>
            <person name="Gujja S."/>
            <person name="Hansen M."/>
            <person name="Howarth C."/>
            <person name="Imamovic A."/>
            <person name="Larimer J."/>
            <person name="McCowan C."/>
            <person name="Murphy C."/>
            <person name="Neiman D."/>
            <person name="Pearson M."/>
            <person name="Priest M."/>
            <person name="Roberts A."/>
            <person name="Saif S."/>
            <person name="Shea T."/>
            <person name="Sisk P."/>
            <person name="Sykes S."/>
            <person name="Wortman J."/>
            <person name="Nusbaum C."/>
            <person name="Birren B."/>
        </authorList>
    </citation>
    <scope>NUCLEOTIDE SEQUENCE [LARGE SCALE GENOMIC DNA]</scope>
    <source>
        <strain evidence="2 3">7G8</strain>
    </source>
</reference>
<reference evidence="3" key="1">
    <citation type="submission" date="2007-11" db="EMBL/GenBank/DDBJ databases">
        <authorList>
            <consortium name="The Broad Institute Genome Sequencing Platform"/>
            <person name="Volkman S.K."/>
            <person name="Daily J.P."/>
            <person name="Sarr O."/>
            <person name="Ndiaye D."/>
            <person name="Ndir O."/>
            <person name="Mboup S."/>
            <person name="Lukens A."/>
            <person name="Stange-Thomann N."/>
            <person name="Mauceli E."/>
            <person name="Gnerre S."/>
            <person name="Jaffe D."/>
            <person name="Zainoun J."/>
            <person name="Wiegand R.C."/>
            <person name="Birren B."/>
            <person name="Galagan J."/>
            <person name="Lander E."/>
            <person name="Wirth D.F."/>
        </authorList>
    </citation>
    <scope>NUCLEOTIDE SEQUENCE [LARGE SCALE GENOMIC DNA]</scope>
    <source>
        <strain evidence="3">7G8</strain>
    </source>
</reference>
<dbReference type="AlphaFoldDB" id="W7FIE3"/>